<dbReference type="EMBL" id="NOZQ01000184">
    <property type="protein sequence ID" value="OYD14411.1"/>
    <property type="molecule type" value="Genomic_DNA"/>
</dbReference>
<evidence type="ECO:0000313" key="3">
    <source>
        <dbReference type="Proteomes" id="UP000215215"/>
    </source>
</evidence>
<evidence type="ECO:0000313" key="2">
    <source>
        <dbReference type="EMBL" id="OYD14411.1"/>
    </source>
</evidence>
<organism evidence="2 3">
    <name type="scientific">candidate division WOR-3 bacterium JGI_Cruoil_03_44_89</name>
    <dbReference type="NCBI Taxonomy" id="1973748"/>
    <lineage>
        <taxon>Bacteria</taxon>
        <taxon>Bacteria division WOR-3</taxon>
    </lineage>
</organism>
<dbReference type="AlphaFoldDB" id="A0A235BQ99"/>
<protein>
    <submittedName>
        <fullName evidence="2">Uncharacterized protein</fullName>
    </submittedName>
</protein>
<sequence length="74" mass="8756">MKNEMDILGMNEQARICWLKANRITLIVVGIVWIGMIVQQLFMGNRPWFLIVMVPVFALLRFAVYSYYKKTMLK</sequence>
<keyword evidence="1" id="KW-1133">Transmembrane helix</keyword>
<name>A0A235BQ99_UNCW3</name>
<gene>
    <name evidence="2" type="ORF">CH333_08005</name>
</gene>
<evidence type="ECO:0000256" key="1">
    <source>
        <dbReference type="SAM" id="Phobius"/>
    </source>
</evidence>
<keyword evidence="1" id="KW-0812">Transmembrane</keyword>
<feature type="transmembrane region" description="Helical" evidence="1">
    <location>
        <begin position="21"/>
        <end position="42"/>
    </location>
</feature>
<feature type="transmembrane region" description="Helical" evidence="1">
    <location>
        <begin position="48"/>
        <end position="68"/>
    </location>
</feature>
<reference evidence="2 3" key="1">
    <citation type="submission" date="2017-07" db="EMBL/GenBank/DDBJ databases">
        <title>Recovery of genomes from metagenomes via a dereplication, aggregation, and scoring strategy.</title>
        <authorList>
            <person name="Sieber C.M."/>
            <person name="Probst A.J."/>
            <person name="Sharrar A."/>
            <person name="Thomas B.C."/>
            <person name="Hess M."/>
            <person name="Tringe S.G."/>
            <person name="Banfield J.F."/>
        </authorList>
    </citation>
    <scope>NUCLEOTIDE SEQUENCE [LARGE SCALE GENOMIC DNA]</scope>
    <source>
        <strain evidence="2">JGI_Cruoil_03_44_89</strain>
    </source>
</reference>
<keyword evidence="1" id="KW-0472">Membrane</keyword>
<proteinExistence type="predicted"/>
<accession>A0A235BQ99</accession>
<dbReference type="Proteomes" id="UP000215215">
    <property type="component" value="Unassembled WGS sequence"/>
</dbReference>
<comment type="caution">
    <text evidence="2">The sequence shown here is derived from an EMBL/GenBank/DDBJ whole genome shotgun (WGS) entry which is preliminary data.</text>
</comment>